<dbReference type="Pfam" id="PF00775">
    <property type="entry name" value="Dioxygenase_C"/>
    <property type="match status" value="1"/>
</dbReference>
<feature type="domain" description="Intradiol ring-cleavage dioxygenases" evidence="4">
    <location>
        <begin position="41"/>
        <end position="187"/>
    </location>
</feature>
<evidence type="ECO:0000256" key="2">
    <source>
        <dbReference type="ARBA" id="ARBA00022964"/>
    </source>
</evidence>
<protein>
    <submittedName>
        <fullName evidence="5">Protocatechuate 3,4-dioxygenase</fullName>
    </submittedName>
</protein>
<evidence type="ECO:0000256" key="1">
    <source>
        <dbReference type="ARBA" id="ARBA00007825"/>
    </source>
</evidence>
<evidence type="ECO:0000313" key="6">
    <source>
        <dbReference type="Proteomes" id="UP000037511"/>
    </source>
</evidence>
<dbReference type="InterPro" id="IPR050770">
    <property type="entry name" value="Intradiol_RC_Dioxygenase"/>
</dbReference>
<sequence length="196" mass="21233">MSELKQTPSQTVGPFFAYGLCPEQYNFDFKSLFTANAAAPNAIGEHIIVMGSVYDGSGGAVGDAIVETLQADAAGQYVASQDDAAARGFSGFCRVGTGTEEGNRFVIRTIKPGSVSVGSAPYIDIILHMRGMLMHAFTRLYFEDESAANDDDPVLNSVPSARRQTLIAKLDDRAGVKLYRFDIHLQGPEETVFFDY</sequence>
<keyword evidence="2" id="KW-0223">Dioxygenase</keyword>
<reference evidence="5 6" key="1">
    <citation type="submission" date="2015-07" db="EMBL/GenBank/DDBJ databases">
        <title>Draft genome of Achromobacter spanius.</title>
        <authorList>
            <person name="Wang X."/>
        </authorList>
    </citation>
    <scope>NUCLEOTIDE SEQUENCE [LARGE SCALE GENOMIC DNA]</scope>
    <source>
        <strain evidence="5 6">CGMCC9173</strain>
    </source>
</reference>
<dbReference type="RefSeq" id="WP_050449588.1">
    <property type="nucleotide sequence ID" value="NZ_LGVG01000046.1"/>
</dbReference>
<name>A0AAW3HWU2_9BURK</name>
<keyword evidence="3" id="KW-0560">Oxidoreductase</keyword>
<dbReference type="InterPro" id="IPR015889">
    <property type="entry name" value="Intradiol_dOase_core"/>
</dbReference>
<dbReference type="EMBL" id="LGVG01000046">
    <property type="protein sequence ID" value="KNE24578.1"/>
    <property type="molecule type" value="Genomic_DNA"/>
</dbReference>
<dbReference type="PANTHER" id="PTHR33711:SF9">
    <property type="entry name" value="PROTOCATECHUATE 3,4-DIOXYGENASE ALPHA CHAIN"/>
    <property type="match status" value="1"/>
</dbReference>
<dbReference type="InterPro" id="IPR012786">
    <property type="entry name" value="Protocat_dOase_a"/>
</dbReference>
<dbReference type="SUPFAM" id="SSF49482">
    <property type="entry name" value="Aromatic compound dioxygenase"/>
    <property type="match status" value="1"/>
</dbReference>
<dbReference type="Gene3D" id="2.60.130.10">
    <property type="entry name" value="Aromatic compound dioxygenase"/>
    <property type="match status" value="1"/>
</dbReference>
<proteinExistence type="inferred from homology"/>
<comment type="similarity">
    <text evidence="1">Belongs to the intradiol ring-cleavage dioxygenase family.</text>
</comment>
<dbReference type="PANTHER" id="PTHR33711">
    <property type="entry name" value="DIOXYGENASE, PUTATIVE (AFU_ORTHOLOGUE AFUA_2G02910)-RELATED"/>
    <property type="match status" value="1"/>
</dbReference>
<dbReference type="AlphaFoldDB" id="A0AAW3HWU2"/>
<evidence type="ECO:0000256" key="3">
    <source>
        <dbReference type="ARBA" id="ARBA00023002"/>
    </source>
</evidence>
<dbReference type="Proteomes" id="UP000037511">
    <property type="component" value="Unassembled WGS sequence"/>
</dbReference>
<dbReference type="InterPro" id="IPR000627">
    <property type="entry name" value="Intradiol_dOase_C"/>
</dbReference>
<comment type="caution">
    <text evidence="5">The sequence shown here is derived from an EMBL/GenBank/DDBJ whole genome shotgun (WGS) entry which is preliminary data.</text>
</comment>
<evidence type="ECO:0000259" key="4">
    <source>
        <dbReference type="Pfam" id="PF00775"/>
    </source>
</evidence>
<dbReference type="NCBIfam" id="TIGR02423">
    <property type="entry name" value="protocat_alph"/>
    <property type="match status" value="1"/>
</dbReference>
<gene>
    <name evidence="5" type="ORF">AFM18_24975</name>
</gene>
<accession>A0AAW3HWU2</accession>
<dbReference type="GO" id="GO:0018578">
    <property type="term" value="F:protocatechuate 3,4-dioxygenase activity"/>
    <property type="evidence" value="ECO:0007669"/>
    <property type="project" value="InterPro"/>
</dbReference>
<organism evidence="5 6">
    <name type="scientific">Achromobacter spanius</name>
    <dbReference type="NCBI Taxonomy" id="217203"/>
    <lineage>
        <taxon>Bacteria</taxon>
        <taxon>Pseudomonadati</taxon>
        <taxon>Pseudomonadota</taxon>
        <taxon>Betaproteobacteria</taxon>
        <taxon>Burkholderiales</taxon>
        <taxon>Alcaligenaceae</taxon>
        <taxon>Achromobacter</taxon>
    </lineage>
</organism>
<evidence type="ECO:0000313" key="5">
    <source>
        <dbReference type="EMBL" id="KNE24578.1"/>
    </source>
</evidence>
<dbReference type="GO" id="GO:0008199">
    <property type="term" value="F:ferric iron binding"/>
    <property type="evidence" value="ECO:0007669"/>
    <property type="project" value="InterPro"/>
</dbReference>